<accession>A0A4Y9Z829</accession>
<dbReference type="InterPro" id="IPR001357">
    <property type="entry name" value="BRCT_dom"/>
</dbReference>
<dbReference type="EMBL" id="SEOQ01000122">
    <property type="protein sequence ID" value="TFY70023.1"/>
    <property type="molecule type" value="Genomic_DNA"/>
</dbReference>
<feature type="compositionally biased region" description="Acidic residues" evidence="1">
    <location>
        <begin position="544"/>
        <end position="573"/>
    </location>
</feature>
<feature type="compositionally biased region" description="Polar residues" evidence="1">
    <location>
        <begin position="152"/>
        <end position="164"/>
    </location>
</feature>
<keyword evidence="4" id="KW-1185">Reference proteome</keyword>
<dbReference type="Gene3D" id="1.10.10.60">
    <property type="entry name" value="Homeodomain-like"/>
    <property type="match status" value="1"/>
</dbReference>
<feature type="domain" description="BRCT" evidence="2">
    <location>
        <begin position="81"/>
        <end position="149"/>
    </location>
</feature>
<feature type="compositionally biased region" description="Basic and acidic residues" evidence="1">
    <location>
        <begin position="401"/>
        <end position="428"/>
    </location>
</feature>
<dbReference type="OrthoDB" id="435460at2759"/>
<evidence type="ECO:0000313" key="3">
    <source>
        <dbReference type="EMBL" id="TFY70023.1"/>
    </source>
</evidence>
<name>A0A4Y9Z829_9AGAM</name>
<dbReference type="STRING" id="205917.A0A4Y9Z829"/>
<evidence type="ECO:0000256" key="1">
    <source>
        <dbReference type="SAM" id="MobiDB-lite"/>
    </source>
</evidence>
<feature type="region of interest" description="Disordered" evidence="1">
    <location>
        <begin position="250"/>
        <end position="714"/>
    </location>
</feature>
<protein>
    <recommendedName>
        <fullName evidence="2">BRCT domain-containing protein</fullName>
    </recommendedName>
</protein>
<feature type="compositionally biased region" description="Basic residues" evidence="1">
    <location>
        <begin position="484"/>
        <end position="496"/>
    </location>
</feature>
<sequence>MARSVHARTHSVEERDDGSESPMDAESGSDAEDQDLFVREEKPMKFFFYDISEDRVEALTEKIEARCFTHLFVRHDRLLNDLQPSLQAHGGRVTSLENKATIILVTKRKHYDVLKFKYDIVKDKWVHMSGWVDQCIERKKVMYPRPQFRNMGGTTAPKQGNSAPRRSPVAFTEEDRLNLCRWIATKVPYKNDGGRNGNKIYKELVERVSCSYNASLTILSDLFSVVREVRPVPLGSAPYVAGMEAALQDEAGHSGQNHRQLVEQDPPDASGKGQHRLKRRRVGMESDDSEVEPIRGEEDTPEPELANEIESEDEGNAGGGAAREGEGVEQREEEEEEEEEEGEEFNSDNWENLDSQVDNVQAGQKRRRSSGTERENQQRDSTTTPAKRQKTTAGKRARWVPRKDHEDVYEGAHDEGNFAPEWPEHAPDEQVAPQKTRPRPRPIAKGKAPAAPDNSQMTLVNPTQPLPVDEESEEEEAAEPTPKAKGKGKRQTRSRRQPTPDLPPRMTRARSRSASVQLVEEPLPSRRMARGRGKAARMPAVQEEVIEPEEEEEEHAEEPEELQDVQEEEEEGVEVGSEKDAEAEEQEEEEIPSANSEEQAAALVADEEVGSNAPTEHAELDSDSDEDEVRVDKMLTPRPARRSAPIRPRTAQPPESSTRSLRSRPRIPTPSEEELFPSPNTSARAHIEEKDRQARAEPYVPPPGTRARKLRSRG</sequence>
<dbReference type="AlphaFoldDB" id="A0A4Y9Z829"/>
<feature type="region of interest" description="Disordered" evidence="1">
    <location>
        <begin position="1"/>
        <end position="34"/>
    </location>
</feature>
<organism evidence="3 4">
    <name type="scientific">Dentipellis fragilis</name>
    <dbReference type="NCBI Taxonomy" id="205917"/>
    <lineage>
        <taxon>Eukaryota</taxon>
        <taxon>Fungi</taxon>
        <taxon>Dikarya</taxon>
        <taxon>Basidiomycota</taxon>
        <taxon>Agaricomycotina</taxon>
        <taxon>Agaricomycetes</taxon>
        <taxon>Russulales</taxon>
        <taxon>Hericiaceae</taxon>
        <taxon>Dentipellis</taxon>
    </lineage>
</organism>
<dbReference type="Proteomes" id="UP000298327">
    <property type="component" value="Unassembled WGS sequence"/>
</dbReference>
<feature type="compositionally biased region" description="Polar residues" evidence="1">
    <location>
        <begin position="347"/>
        <end position="362"/>
    </location>
</feature>
<feature type="compositionally biased region" description="Basic residues" evidence="1">
    <location>
        <begin position="387"/>
        <end position="400"/>
    </location>
</feature>
<feature type="compositionally biased region" description="Basic and acidic residues" evidence="1">
    <location>
        <begin position="685"/>
        <end position="695"/>
    </location>
</feature>
<feature type="region of interest" description="Disordered" evidence="1">
    <location>
        <begin position="147"/>
        <end position="168"/>
    </location>
</feature>
<feature type="compositionally biased region" description="Acidic residues" evidence="1">
    <location>
        <begin position="581"/>
        <end position="591"/>
    </location>
</feature>
<proteinExistence type="predicted"/>
<reference evidence="3 4" key="1">
    <citation type="submission" date="2019-02" db="EMBL/GenBank/DDBJ databases">
        <title>Genome sequencing of the rare red list fungi Dentipellis fragilis.</title>
        <authorList>
            <person name="Buettner E."/>
            <person name="Kellner H."/>
        </authorList>
    </citation>
    <scope>NUCLEOTIDE SEQUENCE [LARGE SCALE GENOMIC DNA]</scope>
    <source>
        <strain evidence="3 4">DSM 105465</strain>
    </source>
</reference>
<evidence type="ECO:0000313" key="4">
    <source>
        <dbReference type="Proteomes" id="UP000298327"/>
    </source>
</evidence>
<gene>
    <name evidence="3" type="ORF">EVG20_g2912</name>
</gene>
<feature type="compositionally biased region" description="Polar residues" evidence="1">
    <location>
        <begin position="453"/>
        <end position="463"/>
    </location>
</feature>
<feature type="compositionally biased region" description="Acidic residues" evidence="1">
    <location>
        <begin position="331"/>
        <end position="346"/>
    </location>
</feature>
<comment type="caution">
    <text evidence="3">The sequence shown here is derived from an EMBL/GenBank/DDBJ whole genome shotgun (WGS) entry which is preliminary data.</text>
</comment>
<evidence type="ECO:0000259" key="2">
    <source>
        <dbReference type="PROSITE" id="PS50172"/>
    </source>
</evidence>
<dbReference type="PROSITE" id="PS50172">
    <property type="entry name" value="BRCT"/>
    <property type="match status" value="1"/>
</dbReference>
<feature type="compositionally biased region" description="Acidic residues" evidence="1">
    <location>
        <begin position="468"/>
        <end position="478"/>
    </location>
</feature>
<feature type="compositionally biased region" description="Acidic residues" evidence="1">
    <location>
        <begin position="299"/>
        <end position="315"/>
    </location>
</feature>